<dbReference type="GO" id="GO:0003724">
    <property type="term" value="F:RNA helicase activity"/>
    <property type="evidence" value="ECO:0007669"/>
    <property type="project" value="UniProtKB-EC"/>
</dbReference>
<name>A0A1E4SD61_9ASCO</name>
<dbReference type="STRING" id="984487.A0A1E4SD61"/>
<dbReference type="GO" id="GO:0016787">
    <property type="term" value="F:hydrolase activity"/>
    <property type="evidence" value="ECO:0007669"/>
    <property type="project" value="UniProtKB-KW"/>
</dbReference>
<feature type="compositionally biased region" description="Low complexity" evidence="7">
    <location>
        <begin position="590"/>
        <end position="620"/>
    </location>
</feature>
<proteinExistence type="inferred from homology"/>
<dbReference type="RefSeq" id="XP_020062579.1">
    <property type="nucleotide sequence ID" value="XM_020208055.1"/>
</dbReference>
<comment type="similarity">
    <text evidence="6">Belongs to the DEAD box helicase family.</text>
</comment>
<keyword evidence="11" id="KW-1185">Reference proteome</keyword>
<evidence type="ECO:0000313" key="11">
    <source>
        <dbReference type="Proteomes" id="UP000094285"/>
    </source>
</evidence>
<reference evidence="11" key="1">
    <citation type="submission" date="2016-05" db="EMBL/GenBank/DDBJ databases">
        <title>Comparative genomics of biotechnologically important yeasts.</title>
        <authorList>
            <consortium name="DOE Joint Genome Institute"/>
            <person name="Riley R."/>
            <person name="Haridas S."/>
            <person name="Wolfe K.H."/>
            <person name="Lopes M.R."/>
            <person name="Hittinger C.T."/>
            <person name="Goker M."/>
            <person name="Salamov A."/>
            <person name="Wisecaver J."/>
            <person name="Long T.M."/>
            <person name="Aerts A.L."/>
            <person name="Barry K."/>
            <person name="Choi C."/>
            <person name="Clum A."/>
            <person name="Coughlan A.Y."/>
            <person name="Deshpande S."/>
            <person name="Douglass A.P."/>
            <person name="Hanson S.J."/>
            <person name="Klenk H.-P."/>
            <person name="Labutti K."/>
            <person name="Lapidus A."/>
            <person name="Lindquist E."/>
            <person name="Lipzen A."/>
            <person name="Meier-Kolthoff J.P."/>
            <person name="Ohm R.A."/>
            <person name="Otillar R.P."/>
            <person name="Pangilinan J."/>
            <person name="Peng Y."/>
            <person name="Rokas A."/>
            <person name="Rosa C.A."/>
            <person name="Scheuner C."/>
            <person name="Sibirny A.A."/>
            <person name="Slot J.C."/>
            <person name="Stielow J.B."/>
            <person name="Sun H."/>
            <person name="Kurtzman C.P."/>
            <person name="Blackwell M."/>
            <person name="Grigoriev I.V."/>
            <person name="Jeffries T.W."/>
        </authorList>
    </citation>
    <scope>NUCLEOTIDE SEQUENCE [LARGE SCALE GENOMIC DNA]</scope>
    <source>
        <strain evidence="11">NRRL Y-17324</strain>
    </source>
</reference>
<dbReference type="CDD" id="cd18787">
    <property type="entry name" value="SF2_C_DEAD"/>
    <property type="match status" value="1"/>
</dbReference>
<evidence type="ECO:0000256" key="4">
    <source>
        <dbReference type="ARBA" id="ARBA00022840"/>
    </source>
</evidence>
<dbReference type="Proteomes" id="UP000094285">
    <property type="component" value="Unassembled WGS sequence"/>
</dbReference>
<sequence length="644" mass="72715">MFIFKTLIRSKVPLTPVRTVSRPLSRSFSVYAPKLNASPVATQDPSPSPDATENLSLTDLKATGKFSKSLLDALDKAKFHTLTPVQSKSLMPILQEEEGLVVRAKTGTGKTLAFVIPTIQNLIDEKGSRATKSKVSALVIAPTRDLAMQIENEYKKVIFGLNGEHKKKISISLLMGGKKTEIDTRYPPSIVIATPGRLEDTLSRPRYAKIFSGINYRIYDEADRILDVGFKDSLDNIDRLLKDARQEHYPDTPMFKSILFSATIDKGVDEFAREQINPQYNYINCVDESEGEAHENIHQTLVETEDTTDTYQSALSYISTNMNQPNFKAIVFLPTITATEWFFSVLKAARNNEIYDPIVHKKFGSKILKLNGKMSQNARDNSVRHFRQSKHGLLICTDVAARGLDFSDVSHVIQLSPSPSVADYIHKIGRTARAGAKGKALIFLSKPEQKFKRILEKQRGIKFAEEIKSSEIEQVDQVFSKIALDEEEVENFIKTFLGFQKQVSSVFRLDFETMVADVIKFYRVLLRDEDLKLFVTKNFISQILNIDFRVAEQYFEVPGGFKMMNNNRSAKRNTFSNFGERGGRGKKSYGSKSYSGSRDGGSRSYSGNRDGGSRSYSGNRENSRSYNRNDRSGDRKSFNSYDRY</sequence>
<keyword evidence="2 6" id="KW-0378">Hydrolase</keyword>
<evidence type="ECO:0000259" key="9">
    <source>
        <dbReference type="PROSITE" id="PS51194"/>
    </source>
</evidence>
<comment type="function">
    <text evidence="6">RNA helicase.</text>
</comment>
<dbReference type="InterPro" id="IPR001650">
    <property type="entry name" value="Helicase_C-like"/>
</dbReference>
<dbReference type="InterPro" id="IPR011545">
    <property type="entry name" value="DEAD/DEAH_box_helicase_dom"/>
</dbReference>
<feature type="domain" description="Helicase ATP-binding" evidence="8">
    <location>
        <begin position="91"/>
        <end position="282"/>
    </location>
</feature>
<dbReference type="EC" id="3.6.4.13" evidence="6"/>
<dbReference type="Gene3D" id="3.40.50.300">
    <property type="entry name" value="P-loop containing nucleotide triphosphate hydrolases"/>
    <property type="match status" value="2"/>
</dbReference>
<keyword evidence="4 6" id="KW-0067">ATP-binding</keyword>
<dbReference type="Pfam" id="PF00270">
    <property type="entry name" value="DEAD"/>
    <property type="match status" value="1"/>
</dbReference>
<dbReference type="InterPro" id="IPR027417">
    <property type="entry name" value="P-loop_NTPase"/>
</dbReference>
<keyword evidence="1 6" id="KW-0547">Nucleotide-binding</keyword>
<dbReference type="SMART" id="SM00487">
    <property type="entry name" value="DEXDc"/>
    <property type="match status" value="1"/>
</dbReference>
<accession>A0A1E4SD61</accession>
<feature type="region of interest" description="Disordered" evidence="7">
    <location>
        <begin position="572"/>
        <end position="644"/>
    </location>
</feature>
<dbReference type="AlphaFoldDB" id="A0A1E4SD61"/>
<evidence type="ECO:0000313" key="10">
    <source>
        <dbReference type="EMBL" id="ODV77457.1"/>
    </source>
</evidence>
<comment type="domain">
    <text evidence="6">The Q motif is unique to and characteristic of the DEAD box family of RNA helicases and controls ATP binding and hydrolysis.</text>
</comment>
<dbReference type="GO" id="GO:0005524">
    <property type="term" value="F:ATP binding"/>
    <property type="evidence" value="ECO:0007669"/>
    <property type="project" value="UniProtKB-UniRule"/>
</dbReference>
<evidence type="ECO:0000259" key="8">
    <source>
        <dbReference type="PROSITE" id="PS51192"/>
    </source>
</evidence>
<dbReference type="PANTHER" id="PTHR24031">
    <property type="entry name" value="RNA HELICASE"/>
    <property type="match status" value="1"/>
</dbReference>
<dbReference type="Pfam" id="PF00271">
    <property type="entry name" value="Helicase_C"/>
    <property type="match status" value="1"/>
</dbReference>
<dbReference type="PROSITE" id="PS51192">
    <property type="entry name" value="HELICASE_ATP_BIND_1"/>
    <property type="match status" value="1"/>
</dbReference>
<evidence type="ECO:0000256" key="3">
    <source>
        <dbReference type="ARBA" id="ARBA00022806"/>
    </source>
</evidence>
<keyword evidence="3 6" id="KW-0347">Helicase</keyword>
<feature type="compositionally biased region" description="Basic and acidic residues" evidence="7">
    <location>
        <begin position="621"/>
        <end position="644"/>
    </location>
</feature>
<dbReference type="EMBL" id="KV453915">
    <property type="protein sequence ID" value="ODV77457.1"/>
    <property type="molecule type" value="Genomic_DNA"/>
</dbReference>
<comment type="catalytic activity">
    <reaction evidence="6">
        <text>ATP + H2O = ADP + phosphate + H(+)</text>
        <dbReference type="Rhea" id="RHEA:13065"/>
        <dbReference type="ChEBI" id="CHEBI:15377"/>
        <dbReference type="ChEBI" id="CHEBI:15378"/>
        <dbReference type="ChEBI" id="CHEBI:30616"/>
        <dbReference type="ChEBI" id="CHEBI:43474"/>
        <dbReference type="ChEBI" id="CHEBI:456216"/>
        <dbReference type="EC" id="3.6.4.13"/>
    </reaction>
</comment>
<keyword evidence="5 6" id="KW-0694">RNA-binding</keyword>
<protein>
    <recommendedName>
        <fullName evidence="6">ATP-dependent RNA helicase</fullName>
        <ecNumber evidence="6">3.6.4.13</ecNumber>
    </recommendedName>
</protein>
<dbReference type="GO" id="GO:0003723">
    <property type="term" value="F:RNA binding"/>
    <property type="evidence" value="ECO:0007669"/>
    <property type="project" value="UniProtKB-UniRule"/>
</dbReference>
<evidence type="ECO:0000256" key="2">
    <source>
        <dbReference type="ARBA" id="ARBA00022801"/>
    </source>
</evidence>
<evidence type="ECO:0000256" key="5">
    <source>
        <dbReference type="ARBA" id="ARBA00022884"/>
    </source>
</evidence>
<organism evidence="10 11">
    <name type="scientific">Suhomyces tanzawaensis NRRL Y-17324</name>
    <dbReference type="NCBI Taxonomy" id="984487"/>
    <lineage>
        <taxon>Eukaryota</taxon>
        <taxon>Fungi</taxon>
        <taxon>Dikarya</taxon>
        <taxon>Ascomycota</taxon>
        <taxon>Saccharomycotina</taxon>
        <taxon>Pichiomycetes</taxon>
        <taxon>Debaryomycetaceae</taxon>
        <taxon>Suhomyces</taxon>
    </lineage>
</organism>
<dbReference type="InterPro" id="IPR014001">
    <property type="entry name" value="Helicase_ATP-bd"/>
</dbReference>
<dbReference type="GeneID" id="30982192"/>
<dbReference type="SMART" id="SM00490">
    <property type="entry name" value="HELICc"/>
    <property type="match status" value="1"/>
</dbReference>
<feature type="domain" description="Helicase C-terminal" evidence="9">
    <location>
        <begin position="296"/>
        <end position="475"/>
    </location>
</feature>
<evidence type="ECO:0000256" key="6">
    <source>
        <dbReference type="RuleBase" id="RU365068"/>
    </source>
</evidence>
<dbReference type="SUPFAM" id="SSF52540">
    <property type="entry name" value="P-loop containing nucleoside triphosphate hydrolases"/>
    <property type="match status" value="1"/>
</dbReference>
<dbReference type="PROSITE" id="PS51194">
    <property type="entry name" value="HELICASE_CTER"/>
    <property type="match status" value="1"/>
</dbReference>
<evidence type="ECO:0000256" key="7">
    <source>
        <dbReference type="SAM" id="MobiDB-lite"/>
    </source>
</evidence>
<evidence type="ECO:0000256" key="1">
    <source>
        <dbReference type="ARBA" id="ARBA00022741"/>
    </source>
</evidence>
<dbReference type="OrthoDB" id="193716at2759"/>
<gene>
    <name evidence="10" type="ORF">CANTADRAFT_27270</name>
</gene>